<proteinExistence type="predicted"/>
<protein>
    <submittedName>
        <fullName evidence="2">Uncharacterized protein</fullName>
    </submittedName>
</protein>
<sequence>MARGSIWQIFAGAVLLAGATAVQGADLLIHDGFETCWVTAQTRAQFLESIRSSIDGTSACIPPQSGSQSGIDYTVCGNANGCGIGVAGCPVAMQAGVFSGDFVSGHFVGPGTASDIVVPISTTVLGSCNVNLTGITLGYTLDYLVQTDGTDGVYTLDMLAPAVAITSYSTSNNCNPVLAGLITAYVPQAIGQAEAAAAGAIEPGLRANTLKHAVCPLSAP</sequence>
<reference evidence="2 3" key="1">
    <citation type="submission" date="2016-10" db="EMBL/GenBank/DDBJ databases">
        <authorList>
            <person name="de Groot N.N."/>
        </authorList>
    </citation>
    <scope>NUCLEOTIDE SEQUENCE [LARGE SCALE GENOMIC DNA]</scope>
    <source>
        <strain evidence="2 3">CGMCC 1.7659</strain>
    </source>
</reference>
<organism evidence="2 3">
    <name type="scientific">Dokdonella immobilis</name>
    <dbReference type="NCBI Taxonomy" id="578942"/>
    <lineage>
        <taxon>Bacteria</taxon>
        <taxon>Pseudomonadati</taxon>
        <taxon>Pseudomonadota</taxon>
        <taxon>Gammaproteobacteria</taxon>
        <taxon>Lysobacterales</taxon>
        <taxon>Rhodanobacteraceae</taxon>
        <taxon>Dokdonella</taxon>
    </lineage>
</organism>
<gene>
    <name evidence="2" type="ORF">SAMN05216289_1048</name>
</gene>
<dbReference type="Proteomes" id="UP000198575">
    <property type="component" value="Unassembled WGS sequence"/>
</dbReference>
<dbReference type="AlphaFoldDB" id="A0A1I4W564"/>
<evidence type="ECO:0000313" key="3">
    <source>
        <dbReference type="Proteomes" id="UP000198575"/>
    </source>
</evidence>
<dbReference type="RefSeq" id="WP_092405218.1">
    <property type="nucleotide sequence ID" value="NZ_FOVF01000004.1"/>
</dbReference>
<evidence type="ECO:0000256" key="1">
    <source>
        <dbReference type="SAM" id="SignalP"/>
    </source>
</evidence>
<keyword evidence="1" id="KW-0732">Signal</keyword>
<dbReference type="STRING" id="578942.SAMN05216289_1048"/>
<evidence type="ECO:0000313" key="2">
    <source>
        <dbReference type="EMBL" id="SFN08748.1"/>
    </source>
</evidence>
<name>A0A1I4W564_9GAMM</name>
<feature type="signal peptide" evidence="1">
    <location>
        <begin position="1"/>
        <end position="24"/>
    </location>
</feature>
<dbReference type="OrthoDB" id="9900751at2"/>
<feature type="chain" id="PRO_5011739499" evidence="1">
    <location>
        <begin position="25"/>
        <end position="220"/>
    </location>
</feature>
<keyword evidence="3" id="KW-1185">Reference proteome</keyword>
<accession>A0A1I4W564</accession>
<dbReference type="EMBL" id="FOVF01000004">
    <property type="protein sequence ID" value="SFN08748.1"/>
    <property type="molecule type" value="Genomic_DNA"/>
</dbReference>